<reference evidence="1 2" key="1">
    <citation type="journal article" date="2021" name="Nat. Plants">
        <title>The Taxus genome provides insights into paclitaxel biosynthesis.</title>
        <authorList>
            <person name="Xiong X."/>
            <person name="Gou J."/>
            <person name="Liao Q."/>
            <person name="Li Y."/>
            <person name="Zhou Q."/>
            <person name="Bi G."/>
            <person name="Li C."/>
            <person name="Du R."/>
            <person name="Wang X."/>
            <person name="Sun T."/>
            <person name="Guo L."/>
            <person name="Liang H."/>
            <person name="Lu P."/>
            <person name="Wu Y."/>
            <person name="Zhang Z."/>
            <person name="Ro D.K."/>
            <person name="Shang Y."/>
            <person name="Huang S."/>
            <person name="Yan J."/>
        </authorList>
    </citation>
    <scope>NUCLEOTIDE SEQUENCE [LARGE SCALE GENOMIC DNA]</scope>
    <source>
        <strain evidence="1">Ta-2019</strain>
    </source>
</reference>
<feature type="non-terminal residue" evidence="1">
    <location>
        <position position="1"/>
    </location>
</feature>
<evidence type="ECO:0000313" key="1">
    <source>
        <dbReference type="EMBL" id="KAH9303716.1"/>
    </source>
</evidence>
<sequence length="69" mass="7824">FDELSLNSNSQPTEVLMSLYDSEFDSFDDDLVAPPPLDPPTPPPHALQYYYFNHSSDDVEFLSSHSSEE</sequence>
<feature type="non-terminal residue" evidence="1">
    <location>
        <position position="69"/>
    </location>
</feature>
<dbReference type="Proteomes" id="UP000824469">
    <property type="component" value="Unassembled WGS sequence"/>
</dbReference>
<protein>
    <submittedName>
        <fullName evidence="1">Uncharacterized protein</fullName>
    </submittedName>
</protein>
<comment type="caution">
    <text evidence="1">The sequence shown here is derived from an EMBL/GenBank/DDBJ whole genome shotgun (WGS) entry which is preliminary data.</text>
</comment>
<organism evidence="1 2">
    <name type="scientific">Taxus chinensis</name>
    <name type="common">Chinese yew</name>
    <name type="synonym">Taxus wallichiana var. chinensis</name>
    <dbReference type="NCBI Taxonomy" id="29808"/>
    <lineage>
        <taxon>Eukaryota</taxon>
        <taxon>Viridiplantae</taxon>
        <taxon>Streptophyta</taxon>
        <taxon>Embryophyta</taxon>
        <taxon>Tracheophyta</taxon>
        <taxon>Spermatophyta</taxon>
        <taxon>Pinopsida</taxon>
        <taxon>Pinidae</taxon>
        <taxon>Conifers II</taxon>
        <taxon>Cupressales</taxon>
        <taxon>Taxaceae</taxon>
        <taxon>Taxus</taxon>
    </lineage>
</organism>
<keyword evidence="2" id="KW-1185">Reference proteome</keyword>
<dbReference type="AlphaFoldDB" id="A0AA38FIR3"/>
<gene>
    <name evidence="1" type="ORF">KI387_008120</name>
</gene>
<evidence type="ECO:0000313" key="2">
    <source>
        <dbReference type="Proteomes" id="UP000824469"/>
    </source>
</evidence>
<dbReference type="EMBL" id="JAHRHJ020000008">
    <property type="protein sequence ID" value="KAH9303716.1"/>
    <property type="molecule type" value="Genomic_DNA"/>
</dbReference>
<accession>A0AA38FIR3</accession>
<proteinExistence type="predicted"/>
<name>A0AA38FIR3_TAXCH</name>